<dbReference type="Gene3D" id="2.30.30.940">
    <property type="match status" value="1"/>
</dbReference>
<dbReference type="InterPro" id="IPR003593">
    <property type="entry name" value="AAA+_ATPase"/>
</dbReference>
<proteinExistence type="predicted"/>
<dbReference type="PANTHER" id="PTHR47642:SF7">
    <property type="entry name" value="ATP-DEPENDENT DNA HELICASE PIF1"/>
    <property type="match status" value="1"/>
</dbReference>
<dbReference type="GO" id="GO:0000723">
    <property type="term" value="P:telomere maintenance"/>
    <property type="evidence" value="ECO:0007669"/>
    <property type="project" value="InterPro"/>
</dbReference>
<dbReference type="PANTHER" id="PTHR47642">
    <property type="entry name" value="ATP-DEPENDENT DNA HELICASE"/>
    <property type="match status" value="1"/>
</dbReference>
<feature type="domain" description="AAA+ ATPase" evidence="1">
    <location>
        <begin position="3"/>
        <end position="158"/>
    </location>
</feature>
<comment type="caution">
    <text evidence="2">The sequence shown here is derived from an EMBL/GenBank/DDBJ whole genome shotgun (WGS) entry which is preliminary data.</text>
</comment>
<reference evidence="2 3" key="1">
    <citation type="journal article" date="2015" name="Nature">
        <title>rRNA introns, odd ribosomes, and small enigmatic genomes across a large radiation of phyla.</title>
        <authorList>
            <person name="Brown C.T."/>
            <person name="Hug L.A."/>
            <person name="Thomas B.C."/>
            <person name="Sharon I."/>
            <person name="Castelle C.J."/>
            <person name="Singh A."/>
            <person name="Wilkins M.J."/>
            <person name="Williams K.H."/>
            <person name="Banfield J.F."/>
        </authorList>
    </citation>
    <scope>NUCLEOTIDE SEQUENCE [LARGE SCALE GENOMIC DNA]</scope>
</reference>
<dbReference type="InterPro" id="IPR010285">
    <property type="entry name" value="DNA_helicase_pif1-like_DEAD"/>
</dbReference>
<dbReference type="Gene3D" id="3.40.50.300">
    <property type="entry name" value="P-loop containing nucleotide triphosphate hydrolases"/>
    <property type="match status" value="2"/>
</dbReference>
<protein>
    <submittedName>
        <fullName evidence="2">AAA ATPase</fullName>
    </submittedName>
</protein>
<organism evidence="2 3">
    <name type="scientific">Candidatus Magasanikbacteria bacterium GW2011_GWC2_45_8</name>
    <dbReference type="NCBI Taxonomy" id="1619050"/>
    <lineage>
        <taxon>Bacteria</taxon>
        <taxon>Candidatus Magasanikiibacteriota</taxon>
    </lineage>
</organism>
<dbReference type="SMART" id="SM00382">
    <property type="entry name" value="AAA"/>
    <property type="match status" value="1"/>
</dbReference>
<dbReference type="CDD" id="cd18809">
    <property type="entry name" value="SF1_C_RecD"/>
    <property type="match status" value="1"/>
</dbReference>
<dbReference type="CDD" id="cd18037">
    <property type="entry name" value="DEXSc_Pif1_like"/>
    <property type="match status" value="1"/>
</dbReference>
<name>A0A0G1Q5S7_9BACT</name>
<dbReference type="Pfam" id="PF05970">
    <property type="entry name" value="PIF1"/>
    <property type="match status" value="1"/>
</dbReference>
<evidence type="ECO:0000259" key="1">
    <source>
        <dbReference type="SMART" id="SM00382"/>
    </source>
</evidence>
<dbReference type="SUPFAM" id="SSF52540">
    <property type="entry name" value="P-loop containing nucleoside triphosphate hydrolases"/>
    <property type="match status" value="2"/>
</dbReference>
<dbReference type="InterPro" id="IPR027417">
    <property type="entry name" value="P-loop_NTPase"/>
</dbReference>
<dbReference type="Pfam" id="PF21530">
    <property type="entry name" value="Pif1_2B_dom"/>
    <property type="match status" value="1"/>
</dbReference>
<sequence>MKTGAHVFLTGEAGSGKTHTINRYTEYLRERQIDFAVTATTGIAATHIHGMTIHSWSGIGVETALDDDALQELAENRYVAKRIKKAKVLIIDEISMLDGTVLTLVEQVCRKVRKLRLPFGGLQIVLVGDFFQLPPVGKNGKAIEFAFDAQAWQALQPTTCYLSEQHRQADSVFLSILSAIRRNEFNETHSESISGRIIAHADLPENMTRLYSHNANVDTLNSVELKKLPGKNRTFVLVRGCLSPERLELKAGATVMFTKNNSNLGFVNGTLGTVVGFNADSKYPIVETREGERIDTEPMEWTIAEGEMVLAKITQLPLRLAWALTIHKSQGVSLDAAVMDLSQTFEYGQGYVALSRVRTLAGVHLIGINARALEVHPVVLQKDQTFCAASLRVEEESAAREAGERRMLEKNFIVVCGGKLGRLSRGKKPAQDFSIGKVREAKKDEKEKMYSLEKVRVENPNAYRAWSEEEETKLQKLFNKGVQMKEIAETLGRQPGGIRFRLKKLGLTEG</sequence>
<dbReference type="STRING" id="1619050.UX20_C0033G0001"/>
<dbReference type="EMBL" id="LCLH01000033">
    <property type="protein sequence ID" value="KKU13073.1"/>
    <property type="molecule type" value="Genomic_DNA"/>
</dbReference>
<dbReference type="InterPro" id="IPR049163">
    <property type="entry name" value="Pif1-like_2B_dom"/>
</dbReference>
<dbReference type="Gene3D" id="1.10.10.60">
    <property type="entry name" value="Homeodomain-like"/>
    <property type="match status" value="1"/>
</dbReference>
<evidence type="ECO:0000313" key="3">
    <source>
        <dbReference type="Proteomes" id="UP000034911"/>
    </source>
</evidence>
<accession>A0A0G1Q5S7</accession>
<dbReference type="AlphaFoldDB" id="A0A0G1Q5S7"/>
<dbReference type="GO" id="GO:0006281">
    <property type="term" value="P:DNA repair"/>
    <property type="evidence" value="ECO:0007669"/>
    <property type="project" value="InterPro"/>
</dbReference>
<dbReference type="GO" id="GO:0003678">
    <property type="term" value="F:DNA helicase activity"/>
    <property type="evidence" value="ECO:0007669"/>
    <property type="project" value="InterPro"/>
</dbReference>
<dbReference type="PATRIC" id="fig|1619050.3.peg.623"/>
<gene>
    <name evidence="2" type="ORF">UX20_C0033G0001</name>
</gene>
<dbReference type="InterPro" id="IPR051055">
    <property type="entry name" value="PIF1_helicase"/>
</dbReference>
<evidence type="ECO:0000313" key="2">
    <source>
        <dbReference type="EMBL" id="KKU13073.1"/>
    </source>
</evidence>
<dbReference type="Proteomes" id="UP000034911">
    <property type="component" value="Unassembled WGS sequence"/>
</dbReference>